<evidence type="ECO:0000313" key="1">
    <source>
        <dbReference type="EMBL" id="PIA13925.1"/>
    </source>
</evidence>
<gene>
    <name evidence="1" type="ORF">COEREDRAFT_10865</name>
</gene>
<name>A0A2G5B4J5_COERN</name>
<protein>
    <submittedName>
        <fullName evidence="1">Uncharacterized protein</fullName>
    </submittedName>
</protein>
<dbReference type="EMBL" id="KZ303524">
    <property type="protein sequence ID" value="PIA13925.1"/>
    <property type="molecule type" value="Genomic_DNA"/>
</dbReference>
<sequence>MAEPQRNQAMLTAQISNVVVDVADSEAGAGVTDVDVAAAAVAYAADLVSLDSAPFKR</sequence>
<dbReference type="AlphaFoldDB" id="A0A2G5B4J5"/>
<reference evidence="1 2" key="1">
    <citation type="journal article" date="2015" name="Genome Biol. Evol.">
        <title>Phylogenomic analyses indicate that early fungi evolved digesting cell walls of algal ancestors of land plants.</title>
        <authorList>
            <person name="Chang Y."/>
            <person name="Wang S."/>
            <person name="Sekimoto S."/>
            <person name="Aerts A.L."/>
            <person name="Choi C."/>
            <person name="Clum A."/>
            <person name="LaButti K.M."/>
            <person name="Lindquist E.A."/>
            <person name="Yee Ngan C."/>
            <person name="Ohm R.A."/>
            <person name="Salamov A.A."/>
            <person name="Grigoriev I.V."/>
            <person name="Spatafora J.W."/>
            <person name="Berbee M.L."/>
        </authorList>
    </citation>
    <scope>NUCLEOTIDE SEQUENCE [LARGE SCALE GENOMIC DNA]</scope>
    <source>
        <strain evidence="1 2">NRRL 1564</strain>
    </source>
</reference>
<dbReference type="Proteomes" id="UP000242474">
    <property type="component" value="Unassembled WGS sequence"/>
</dbReference>
<organism evidence="1 2">
    <name type="scientific">Coemansia reversa (strain ATCC 12441 / NRRL 1564)</name>
    <dbReference type="NCBI Taxonomy" id="763665"/>
    <lineage>
        <taxon>Eukaryota</taxon>
        <taxon>Fungi</taxon>
        <taxon>Fungi incertae sedis</taxon>
        <taxon>Zoopagomycota</taxon>
        <taxon>Kickxellomycotina</taxon>
        <taxon>Kickxellomycetes</taxon>
        <taxon>Kickxellales</taxon>
        <taxon>Kickxellaceae</taxon>
        <taxon>Coemansia</taxon>
    </lineage>
</organism>
<evidence type="ECO:0000313" key="2">
    <source>
        <dbReference type="Proteomes" id="UP000242474"/>
    </source>
</evidence>
<keyword evidence="2" id="KW-1185">Reference proteome</keyword>
<accession>A0A2G5B4J5</accession>
<proteinExistence type="predicted"/>